<feature type="transmembrane region" description="Helical" evidence="5">
    <location>
        <begin position="403"/>
        <end position="422"/>
    </location>
</feature>
<organism evidence="7 8">
    <name type="scientific">Lutibacter profundi</name>
    <dbReference type="NCBI Taxonomy" id="1622118"/>
    <lineage>
        <taxon>Bacteria</taxon>
        <taxon>Pseudomonadati</taxon>
        <taxon>Bacteroidota</taxon>
        <taxon>Flavobacteriia</taxon>
        <taxon>Flavobacteriales</taxon>
        <taxon>Flavobacteriaceae</taxon>
        <taxon>Lutibacter</taxon>
    </lineage>
</organism>
<evidence type="ECO:0000256" key="3">
    <source>
        <dbReference type="ARBA" id="ARBA00023012"/>
    </source>
</evidence>
<dbReference type="Gene3D" id="3.30.565.10">
    <property type="entry name" value="Histidine kinase-like ATPase, C-terminal domain"/>
    <property type="match status" value="1"/>
</dbReference>
<evidence type="ECO:0000256" key="2">
    <source>
        <dbReference type="ARBA" id="ARBA00022777"/>
    </source>
</evidence>
<dbReference type="SUPFAM" id="SSF48452">
    <property type="entry name" value="TPR-like"/>
    <property type="match status" value="2"/>
</dbReference>
<accession>A0A0X8G7F4</accession>
<dbReference type="SUPFAM" id="SSF55874">
    <property type="entry name" value="ATPase domain of HSP90 chaperone/DNA topoisomerase II/histidine kinase"/>
    <property type="match status" value="1"/>
</dbReference>
<dbReference type="SMART" id="SM00028">
    <property type="entry name" value="TPR"/>
    <property type="match status" value="5"/>
</dbReference>
<keyword evidence="5" id="KW-0812">Transmembrane</keyword>
<dbReference type="SMART" id="SM00387">
    <property type="entry name" value="HATPase_c"/>
    <property type="match status" value="1"/>
</dbReference>
<dbReference type="Gene3D" id="1.25.40.10">
    <property type="entry name" value="Tetratricopeptide repeat domain"/>
    <property type="match status" value="1"/>
</dbReference>
<feature type="repeat" description="TPR" evidence="4">
    <location>
        <begin position="221"/>
        <end position="254"/>
    </location>
</feature>
<dbReference type="Proteomes" id="UP000059672">
    <property type="component" value="Chromosome"/>
</dbReference>
<evidence type="ECO:0000256" key="1">
    <source>
        <dbReference type="ARBA" id="ARBA00022679"/>
    </source>
</evidence>
<reference evidence="7 8" key="2">
    <citation type="journal article" date="2016" name="Int. J. Syst. Evol. Microbiol.">
        <title>Lutibacter profundi sp. nov., isolated from a deep-sea hydrothermal system on the Arctic Mid-Ocean Ridge and emended description of the genus Lutibacter.</title>
        <authorList>
            <person name="Le Moine Bauer S."/>
            <person name="Roalkvam I."/>
            <person name="Steen I.H."/>
            <person name="Dahle H."/>
        </authorList>
    </citation>
    <scope>NUCLEOTIDE SEQUENCE [LARGE SCALE GENOMIC DNA]</scope>
    <source>
        <strain evidence="7 8">LP1</strain>
    </source>
</reference>
<dbReference type="GO" id="GO:0016301">
    <property type="term" value="F:kinase activity"/>
    <property type="evidence" value="ECO:0007669"/>
    <property type="project" value="UniProtKB-KW"/>
</dbReference>
<protein>
    <recommendedName>
        <fullName evidence="6">Histidine kinase domain-containing protein</fullName>
    </recommendedName>
</protein>
<dbReference type="AlphaFoldDB" id="A0A0X8G7F4"/>
<feature type="repeat" description="TPR" evidence="4">
    <location>
        <begin position="180"/>
        <end position="213"/>
    </location>
</feature>
<feature type="domain" description="Histidine kinase" evidence="6">
    <location>
        <begin position="573"/>
        <end position="660"/>
    </location>
</feature>
<dbReference type="PROSITE" id="PS50005">
    <property type="entry name" value="TPR"/>
    <property type="match status" value="2"/>
</dbReference>
<dbReference type="InterPro" id="IPR003594">
    <property type="entry name" value="HATPase_dom"/>
</dbReference>
<dbReference type="GO" id="GO:0000160">
    <property type="term" value="P:phosphorelay signal transduction system"/>
    <property type="evidence" value="ECO:0007669"/>
    <property type="project" value="UniProtKB-KW"/>
</dbReference>
<keyword evidence="5" id="KW-0472">Membrane</keyword>
<evidence type="ECO:0000259" key="6">
    <source>
        <dbReference type="PROSITE" id="PS50109"/>
    </source>
</evidence>
<keyword evidence="8" id="KW-1185">Reference proteome</keyword>
<keyword evidence="3" id="KW-0902">Two-component regulatory system</keyword>
<name>A0A0X8G7F4_9FLAO</name>
<evidence type="ECO:0000313" key="8">
    <source>
        <dbReference type="Proteomes" id="UP000059672"/>
    </source>
</evidence>
<dbReference type="CDD" id="cd16917">
    <property type="entry name" value="HATPase_UhpB-NarQ-NarX-like"/>
    <property type="match status" value="1"/>
</dbReference>
<dbReference type="InterPro" id="IPR011990">
    <property type="entry name" value="TPR-like_helical_dom_sf"/>
</dbReference>
<dbReference type="STRING" id="1622118.Lupro_09010"/>
<dbReference type="InterPro" id="IPR036890">
    <property type="entry name" value="HATPase_C_sf"/>
</dbReference>
<evidence type="ECO:0000256" key="4">
    <source>
        <dbReference type="PROSITE-ProRule" id="PRU00339"/>
    </source>
</evidence>
<keyword evidence="4" id="KW-0802">TPR repeat</keyword>
<keyword evidence="5" id="KW-1133">Transmembrane helix</keyword>
<proteinExistence type="predicted"/>
<dbReference type="PANTHER" id="PTHR24421">
    <property type="entry name" value="NITRATE/NITRITE SENSOR PROTEIN NARX-RELATED"/>
    <property type="match status" value="1"/>
</dbReference>
<dbReference type="EMBL" id="CP013355">
    <property type="protein sequence ID" value="AMC11391.1"/>
    <property type="molecule type" value="Genomic_DNA"/>
</dbReference>
<dbReference type="KEGG" id="lut:Lupro_09010"/>
<dbReference type="PROSITE" id="PS50293">
    <property type="entry name" value="TPR_REGION"/>
    <property type="match status" value="1"/>
</dbReference>
<dbReference type="InterPro" id="IPR050482">
    <property type="entry name" value="Sensor_HK_TwoCompSys"/>
</dbReference>
<keyword evidence="1" id="KW-0808">Transferase</keyword>
<keyword evidence="2" id="KW-0418">Kinase</keyword>
<evidence type="ECO:0000313" key="7">
    <source>
        <dbReference type="EMBL" id="AMC11391.1"/>
    </source>
</evidence>
<dbReference type="Pfam" id="PF00515">
    <property type="entry name" value="TPR_1"/>
    <property type="match status" value="1"/>
</dbReference>
<dbReference type="Pfam" id="PF02518">
    <property type="entry name" value="HATPase_c"/>
    <property type="match status" value="1"/>
</dbReference>
<reference evidence="8" key="1">
    <citation type="submission" date="2015-12" db="EMBL/GenBank/DDBJ databases">
        <title>Complete genome sequence of Lutibacter profundus strain LP1.</title>
        <authorList>
            <person name="Wissuwa J."/>
            <person name="Le Moine Bauer S."/>
            <person name="Stokke R."/>
            <person name="Dahle H."/>
            <person name="Steen I.H."/>
        </authorList>
    </citation>
    <scope>NUCLEOTIDE SEQUENCE [LARGE SCALE GENOMIC DNA]</scope>
    <source>
        <strain evidence="8">LP1</strain>
    </source>
</reference>
<sequence>MVSCSENKNSDKKNENTEIDSISNWIKQSKNVKNTQFKRENSLNKAFEATKRQKSDFVKNKLLSKIALVAFDLGNDELFRKVNLKALLLSTKLRDTFRIGDAHWNYGSYYTRKEIIDSAYFHYHEAYKKFKSIKNESYTAKMLYNMGYIEGLLKDYTGSEVSIFEAITIFKKLGKDLNLYQCYNYLGLIYYNLNEFNRAIYYHNKALEYLKNVKEKRLYKEGSLSNLGLVYQKLKDYEKAIESFEKALNNSNLKKRDINFYARLIDNIAYTKFLDGDTTNVVKELYKSLKIRDSVKNISGIVVNKLHLAELYALKQDTSKAIKLATEAHDLANKIENNRDKLKSLLLLSKIDNKKSNTYLKNYVHLNDSLQIEERKIRNKFTRIRFETDEYIKETEKLSQQKILISVGAFFTILILSFAYFLRVQRAKNKELIFEREQQKSNEEIFSLMLKQQSKLEEGRLKERHRISEDLHDGVLGKIFGTRIGLGFLKINGDEGAIKKHQFFIDELQTIEKEIRTISHELKNEILSSKKDFFKIIDNLIEQKSSLGNFEYKTFYDKEIHWDKINDAIKINLYRILQEALQNIIKYAHASNVEIEFKIKGNTLSLLIKDNGKGFDIFEKRKGIGIKNMKSRVRKLNGTFKINSTFNKGTVIFVSCPIQS</sequence>
<evidence type="ECO:0000256" key="5">
    <source>
        <dbReference type="SAM" id="Phobius"/>
    </source>
</evidence>
<dbReference type="PROSITE" id="PS50109">
    <property type="entry name" value="HIS_KIN"/>
    <property type="match status" value="1"/>
</dbReference>
<gene>
    <name evidence="7" type="ORF">Lupro_09010</name>
</gene>
<dbReference type="InterPro" id="IPR005467">
    <property type="entry name" value="His_kinase_dom"/>
</dbReference>
<dbReference type="InterPro" id="IPR019734">
    <property type="entry name" value="TPR_rpt"/>
</dbReference>